<organism evidence="1 2">
    <name type="scientific">Caenorhabditis tropicalis</name>
    <dbReference type="NCBI Taxonomy" id="1561998"/>
    <lineage>
        <taxon>Eukaryota</taxon>
        <taxon>Metazoa</taxon>
        <taxon>Ecdysozoa</taxon>
        <taxon>Nematoda</taxon>
        <taxon>Chromadorea</taxon>
        <taxon>Rhabditida</taxon>
        <taxon>Rhabditina</taxon>
        <taxon>Rhabditomorpha</taxon>
        <taxon>Rhabditoidea</taxon>
        <taxon>Rhabditidae</taxon>
        <taxon>Peloderinae</taxon>
        <taxon>Caenorhabditis</taxon>
    </lineage>
</organism>
<evidence type="ECO:0000313" key="1">
    <source>
        <dbReference type="Proteomes" id="UP000095282"/>
    </source>
</evidence>
<accession>A0A1I7U167</accession>
<keyword evidence="1" id="KW-1185">Reference proteome</keyword>
<protein>
    <submittedName>
        <fullName evidence="2">DUF4368 domain-containing protein</fullName>
    </submittedName>
</protein>
<dbReference type="WBParaSite" id="Csp11.Scaffold629.g13821.t2">
    <property type="protein sequence ID" value="Csp11.Scaffold629.g13821.t2"/>
    <property type="gene ID" value="Csp11.Scaffold629.g13821"/>
</dbReference>
<evidence type="ECO:0000313" key="2">
    <source>
        <dbReference type="WBParaSite" id="Csp11.Scaffold629.g13821.t2"/>
    </source>
</evidence>
<proteinExistence type="predicted"/>
<sequence length="225" mass="26190">MSFVIGRQRSLSHSCLVRSAIEMPKELEKEIEVCLLLNCLMTVTSMSQNLDDVFRRQLTTYQEASAYIVKSLEHEVMENWQHISKIREACELRIKQISGDYYRATSYESMRIINTRLTDALNVIVPVKEFIEFALKRFDEDKAKELIVAATMMILEKAAEVEEIPITEFIPDIHIIQRGIKYGGEEIAKAPEENDLLLNENHTKRNEYEPPARRRNNFLSCFFPN</sequence>
<reference evidence="2" key="1">
    <citation type="submission" date="2016-11" db="UniProtKB">
        <authorList>
            <consortium name="WormBaseParasite"/>
        </authorList>
    </citation>
    <scope>IDENTIFICATION</scope>
</reference>
<dbReference type="eggNOG" id="ENOG502TIK2">
    <property type="taxonomic scope" value="Eukaryota"/>
</dbReference>
<name>A0A1I7U167_9PELO</name>
<dbReference type="AlphaFoldDB" id="A0A1I7U167"/>
<dbReference type="Proteomes" id="UP000095282">
    <property type="component" value="Unplaced"/>
</dbReference>